<gene>
    <name evidence="2" type="ORF">METZ01_LOCUS466620</name>
</gene>
<dbReference type="InterPro" id="IPR011444">
    <property type="entry name" value="DUF1549"/>
</dbReference>
<organism evidence="2">
    <name type="scientific">marine metagenome</name>
    <dbReference type="NCBI Taxonomy" id="408172"/>
    <lineage>
        <taxon>unclassified sequences</taxon>
        <taxon>metagenomes</taxon>
        <taxon>ecological metagenomes</taxon>
    </lineage>
</organism>
<protein>
    <recommendedName>
        <fullName evidence="1">DUF1549 domain-containing protein</fullName>
    </recommendedName>
</protein>
<dbReference type="AlphaFoldDB" id="A0A383B0Q0"/>
<evidence type="ECO:0000313" key="2">
    <source>
        <dbReference type="EMBL" id="SVE13766.1"/>
    </source>
</evidence>
<proteinExistence type="predicted"/>
<dbReference type="PANTHER" id="PTHR35889:SF3">
    <property type="entry name" value="F-BOX DOMAIN-CONTAINING PROTEIN"/>
    <property type="match status" value="1"/>
</dbReference>
<sequence length="248" mass="28368">SPLVHFISGLDEETIMPPKGELLGDKVLGLIRAWIDQGADWPDDVGSKVENRMDHWAFQKIQKPDSTKANLKIDDFIKQKLKTKGLKLNPRADKRTLIRRIYLVMHGLPPTPEEVEAFANDKHPNAFARLVDKVLASPRYGERWASHWLDLVRFGETHGFEMNRERPNAWPYRDWVIQSFNDDKPYNQFVREQLAGDALGAPIGPSFIVAGPVDQVRGKDPKHHRRLRMNELDDMINTTGTVFLGLTT</sequence>
<reference evidence="2" key="1">
    <citation type="submission" date="2018-05" db="EMBL/GenBank/DDBJ databases">
        <authorList>
            <person name="Lanie J.A."/>
            <person name="Ng W.-L."/>
            <person name="Kazmierczak K.M."/>
            <person name="Andrzejewski T.M."/>
            <person name="Davidsen T.M."/>
            <person name="Wayne K.J."/>
            <person name="Tettelin H."/>
            <person name="Glass J.I."/>
            <person name="Rusch D."/>
            <person name="Podicherti R."/>
            <person name="Tsui H.-C.T."/>
            <person name="Winkler M.E."/>
        </authorList>
    </citation>
    <scope>NUCLEOTIDE SEQUENCE</scope>
</reference>
<name>A0A383B0Q0_9ZZZZ</name>
<feature type="non-terminal residue" evidence="2">
    <location>
        <position position="1"/>
    </location>
</feature>
<feature type="domain" description="DUF1549" evidence="1">
    <location>
        <begin position="72"/>
        <end position="247"/>
    </location>
</feature>
<feature type="non-terminal residue" evidence="2">
    <location>
        <position position="248"/>
    </location>
</feature>
<accession>A0A383B0Q0</accession>
<dbReference type="EMBL" id="UINC01196660">
    <property type="protein sequence ID" value="SVE13766.1"/>
    <property type="molecule type" value="Genomic_DNA"/>
</dbReference>
<evidence type="ECO:0000259" key="1">
    <source>
        <dbReference type="Pfam" id="PF07583"/>
    </source>
</evidence>
<dbReference type="Pfam" id="PF07583">
    <property type="entry name" value="PSCyt2"/>
    <property type="match status" value="1"/>
</dbReference>
<dbReference type="PANTHER" id="PTHR35889">
    <property type="entry name" value="CYCLOINULO-OLIGOSACCHARIDE FRUCTANOTRANSFERASE-RELATED"/>
    <property type="match status" value="1"/>
</dbReference>